<dbReference type="Proteomes" id="UP001597497">
    <property type="component" value="Unassembled WGS sequence"/>
</dbReference>
<name>A0ABW5RC05_9BACL</name>
<dbReference type="PANTHER" id="PTHR43649">
    <property type="entry name" value="ARABINOSE-BINDING PROTEIN-RELATED"/>
    <property type="match status" value="1"/>
</dbReference>
<feature type="signal peptide" evidence="8">
    <location>
        <begin position="1"/>
        <end position="28"/>
    </location>
</feature>
<keyword evidence="4 8" id="KW-0732">Signal</keyword>
<dbReference type="RefSeq" id="WP_379930158.1">
    <property type="nucleotide sequence ID" value="NZ_JBHUMM010000042.1"/>
</dbReference>
<evidence type="ECO:0000313" key="10">
    <source>
        <dbReference type="Proteomes" id="UP001597497"/>
    </source>
</evidence>
<dbReference type="PROSITE" id="PS51257">
    <property type="entry name" value="PROKAR_LIPOPROTEIN"/>
    <property type="match status" value="1"/>
</dbReference>
<dbReference type="Gene3D" id="3.40.190.10">
    <property type="entry name" value="Periplasmic binding protein-like II"/>
    <property type="match status" value="2"/>
</dbReference>
<reference evidence="10" key="1">
    <citation type="journal article" date="2019" name="Int. J. Syst. Evol. Microbiol.">
        <title>The Global Catalogue of Microorganisms (GCM) 10K type strain sequencing project: providing services to taxonomists for standard genome sequencing and annotation.</title>
        <authorList>
            <consortium name="The Broad Institute Genomics Platform"/>
            <consortium name="The Broad Institute Genome Sequencing Center for Infectious Disease"/>
            <person name="Wu L."/>
            <person name="Ma J."/>
        </authorList>
    </citation>
    <scope>NUCLEOTIDE SEQUENCE [LARGE SCALE GENOMIC DNA]</scope>
    <source>
        <strain evidence="10">KCTC 33676</strain>
    </source>
</reference>
<dbReference type="PROSITE" id="PS01037">
    <property type="entry name" value="SBP_BACTERIAL_1"/>
    <property type="match status" value="1"/>
</dbReference>
<protein>
    <submittedName>
        <fullName evidence="9">ABC transporter substrate-binding protein</fullName>
    </submittedName>
</protein>
<dbReference type="PANTHER" id="PTHR43649:SF33">
    <property type="entry name" value="POLYGALACTURONAN_RHAMNOGALACTURONAN-BINDING PROTEIN YTCQ"/>
    <property type="match status" value="1"/>
</dbReference>
<evidence type="ECO:0000256" key="4">
    <source>
        <dbReference type="ARBA" id="ARBA00022729"/>
    </source>
</evidence>
<dbReference type="InterPro" id="IPR006061">
    <property type="entry name" value="SBP_1_CS"/>
</dbReference>
<comment type="similarity">
    <text evidence="1">Belongs to the bacterial solute-binding protein 1 family.</text>
</comment>
<keyword evidence="3" id="KW-1003">Cell membrane</keyword>
<evidence type="ECO:0000256" key="3">
    <source>
        <dbReference type="ARBA" id="ARBA00022475"/>
    </source>
</evidence>
<keyword evidence="6" id="KW-0564">Palmitate</keyword>
<keyword evidence="5" id="KW-0472">Membrane</keyword>
<dbReference type="EMBL" id="JBHUMM010000042">
    <property type="protein sequence ID" value="MFD2672595.1"/>
    <property type="molecule type" value="Genomic_DNA"/>
</dbReference>
<organism evidence="9 10">
    <name type="scientific">Marinicrinis sediminis</name>
    <dbReference type="NCBI Taxonomy" id="1652465"/>
    <lineage>
        <taxon>Bacteria</taxon>
        <taxon>Bacillati</taxon>
        <taxon>Bacillota</taxon>
        <taxon>Bacilli</taxon>
        <taxon>Bacillales</taxon>
        <taxon>Paenibacillaceae</taxon>
    </lineage>
</organism>
<evidence type="ECO:0000256" key="6">
    <source>
        <dbReference type="ARBA" id="ARBA00023139"/>
    </source>
</evidence>
<dbReference type="SUPFAM" id="SSF53850">
    <property type="entry name" value="Periplasmic binding protein-like II"/>
    <property type="match status" value="1"/>
</dbReference>
<gene>
    <name evidence="9" type="ORF">ACFSUC_13585</name>
</gene>
<evidence type="ECO:0000313" key="9">
    <source>
        <dbReference type="EMBL" id="MFD2672595.1"/>
    </source>
</evidence>
<keyword evidence="2" id="KW-0813">Transport</keyword>
<comment type="caution">
    <text evidence="9">The sequence shown here is derived from an EMBL/GenBank/DDBJ whole genome shotgun (WGS) entry which is preliminary data.</text>
</comment>
<evidence type="ECO:0000256" key="2">
    <source>
        <dbReference type="ARBA" id="ARBA00022448"/>
    </source>
</evidence>
<evidence type="ECO:0000256" key="8">
    <source>
        <dbReference type="SAM" id="SignalP"/>
    </source>
</evidence>
<keyword evidence="10" id="KW-1185">Reference proteome</keyword>
<accession>A0ABW5RC05</accession>
<dbReference type="Pfam" id="PF13416">
    <property type="entry name" value="SBP_bac_8"/>
    <property type="match status" value="1"/>
</dbReference>
<evidence type="ECO:0000256" key="5">
    <source>
        <dbReference type="ARBA" id="ARBA00023136"/>
    </source>
</evidence>
<keyword evidence="7" id="KW-0449">Lipoprotein</keyword>
<sequence>MGKQWGRQMKRGLGMVMASLLVFGLAACSSDNQNESANGASNQQANGKEAVEIEFFQQKREAVETFDQLISAFNTDNKEVNMKQNNVPDSSKVLITRMASNDMPPVFTDWPLKAEFKARVSSGMVMELTGDPMLDNVKPEILEMLKMDGKVYAMPVALNTVGVFYNVDMFEEHGLAIPQTYDELIQIAQSLQDKGITPFVFPDKDAWTIGFEAQAQYGLTLPDNGDVIVKAISGEQHLNELAELERVAEKMLEMRTYSTGDSLGTSYDDATREFATGNAAMFFQGIWNIPSIQKANPSLQFAMFPLPAEQADQTKVMINIDSAIAIAASAEDPDAAKQFVSYMSEPEHAQIYSSLDKSPSAIKDVQTDVKEYELLSKKMDAGESYIFPNTKWLPGMDDQHRKAVQNLIASEDPQMFMDEMDSIFFDKQE</sequence>
<dbReference type="InterPro" id="IPR050490">
    <property type="entry name" value="Bact_solute-bd_prot1"/>
</dbReference>
<feature type="chain" id="PRO_5045773049" evidence="8">
    <location>
        <begin position="29"/>
        <end position="429"/>
    </location>
</feature>
<evidence type="ECO:0000256" key="1">
    <source>
        <dbReference type="ARBA" id="ARBA00008520"/>
    </source>
</evidence>
<dbReference type="InterPro" id="IPR006059">
    <property type="entry name" value="SBP"/>
</dbReference>
<proteinExistence type="inferred from homology"/>
<evidence type="ECO:0000256" key="7">
    <source>
        <dbReference type="ARBA" id="ARBA00023288"/>
    </source>
</evidence>